<feature type="compositionally biased region" description="Basic and acidic residues" evidence="1">
    <location>
        <begin position="22"/>
        <end position="41"/>
    </location>
</feature>
<evidence type="ECO:0000313" key="2">
    <source>
        <dbReference type="EMBL" id="KAJ1257038.1"/>
    </source>
</evidence>
<evidence type="ECO:0000256" key="1">
    <source>
        <dbReference type="SAM" id="MobiDB-lite"/>
    </source>
</evidence>
<gene>
    <name evidence="2" type="ORF">BS78_K234100</name>
</gene>
<feature type="compositionally biased region" description="Basic and acidic residues" evidence="1">
    <location>
        <begin position="1"/>
        <end position="13"/>
    </location>
</feature>
<name>A0A9W7XBN4_9POAL</name>
<dbReference type="Proteomes" id="UP001164776">
    <property type="component" value="Unassembled WGS sequence"/>
</dbReference>
<protein>
    <submittedName>
        <fullName evidence="2">Uncharacterized protein</fullName>
    </submittedName>
</protein>
<dbReference type="EMBL" id="MU629446">
    <property type="protein sequence ID" value="KAJ1257038.1"/>
    <property type="molecule type" value="Genomic_DNA"/>
</dbReference>
<organism evidence="2 3">
    <name type="scientific">Paspalum vaginatum</name>
    <name type="common">seashore paspalum</name>
    <dbReference type="NCBI Taxonomy" id="158149"/>
    <lineage>
        <taxon>Eukaryota</taxon>
        <taxon>Viridiplantae</taxon>
        <taxon>Streptophyta</taxon>
        <taxon>Embryophyta</taxon>
        <taxon>Tracheophyta</taxon>
        <taxon>Spermatophyta</taxon>
        <taxon>Magnoliopsida</taxon>
        <taxon>Liliopsida</taxon>
        <taxon>Poales</taxon>
        <taxon>Poaceae</taxon>
        <taxon>PACMAD clade</taxon>
        <taxon>Panicoideae</taxon>
        <taxon>Andropogonodae</taxon>
        <taxon>Paspaleae</taxon>
        <taxon>Paspalinae</taxon>
        <taxon>Paspalum</taxon>
    </lineage>
</organism>
<dbReference type="AlphaFoldDB" id="A0A9W7XBN4"/>
<proteinExistence type="predicted"/>
<sequence>MAPKGTDKMEKLTRAKATGNDETTRTENRQKAKREEPDERHKGKRNKLPKKILEALNSFIGGELIKLEKDVMTFLKRNCCGEDVNFNISMASFIATVVVHSTVATNEKVTAVYPLVCTHVDHPYEEIKTQEENKKTGNTSKHH</sequence>
<comment type="caution">
    <text evidence="2">The sequence shown here is derived from an EMBL/GenBank/DDBJ whole genome shotgun (WGS) entry which is preliminary data.</text>
</comment>
<feature type="region of interest" description="Disordered" evidence="1">
    <location>
        <begin position="1"/>
        <end position="47"/>
    </location>
</feature>
<evidence type="ECO:0000313" key="3">
    <source>
        <dbReference type="Proteomes" id="UP001164776"/>
    </source>
</evidence>
<accession>A0A9W7XBN4</accession>
<keyword evidence="3" id="KW-1185">Reference proteome</keyword>
<reference evidence="2 3" key="1">
    <citation type="submission" date="2022-10" db="EMBL/GenBank/DDBJ databases">
        <title>WGS assembly of Paspalum vaginatum 540-79.</title>
        <authorList>
            <person name="Sun G."/>
            <person name="Wase N."/>
            <person name="Shu S."/>
            <person name="Jenkins J."/>
            <person name="Zhou B."/>
            <person name="Torres-Rodriguez J."/>
            <person name="Chen C."/>
            <person name="Sandor L."/>
            <person name="Plott C."/>
            <person name="Yoshinga Y."/>
            <person name="Daum C."/>
            <person name="Qi P."/>
            <person name="Barry K."/>
            <person name="Lipzen A."/>
            <person name="Berry L."/>
            <person name="Pedersen C."/>
            <person name="Gottilla T."/>
            <person name="Foltz A."/>
            <person name="Yu H."/>
            <person name="O'Malley R."/>
            <person name="Zhang C."/>
            <person name="Devos K."/>
            <person name="Sigmon B."/>
            <person name="Yu B."/>
            <person name="Obata T."/>
            <person name="Schmutz J."/>
            <person name="Schnable J."/>
        </authorList>
    </citation>
    <scope>NUCLEOTIDE SEQUENCE [LARGE SCALE GENOMIC DNA]</scope>
    <source>
        <strain evidence="3">cv. 540-79</strain>
    </source>
</reference>